<dbReference type="Pfam" id="PF01663">
    <property type="entry name" value="Phosphodiest"/>
    <property type="match status" value="1"/>
</dbReference>
<name>A0AAP0AU96_9ASPA</name>
<evidence type="ECO:0000256" key="4">
    <source>
        <dbReference type="ARBA" id="ARBA00022502"/>
    </source>
</evidence>
<protein>
    <recommendedName>
        <fullName evidence="14">GPI ethanolamine phosphate transferase 3</fullName>
    </recommendedName>
</protein>
<comment type="similarity">
    <text evidence="3">Belongs to the PIGG/PIGN/PIGO family. PIGO subfamily.</text>
</comment>
<evidence type="ECO:0000256" key="9">
    <source>
        <dbReference type="ARBA" id="ARBA00023136"/>
    </source>
</evidence>
<keyword evidence="9 11" id="KW-0472">Membrane</keyword>
<evidence type="ECO:0000256" key="3">
    <source>
        <dbReference type="ARBA" id="ARBA00008695"/>
    </source>
</evidence>
<feature type="transmembrane region" description="Helical" evidence="11">
    <location>
        <begin position="658"/>
        <end position="675"/>
    </location>
</feature>
<dbReference type="InterPro" id="IPR017850">
    <property type="entry name" value="Alkaline_phosphatase_core_sf"/>
</dbReference>
<dbReference type="InterPro" id="IPR037675">
    <property type="entry name" value="PIG-O_N"/>
</dbReference>
<proteinExistence type="inferred from homology"/>
<evidence type="ECO:0000256" key="8">
    <source>
        <dbReference type="ARBA" id="ARBA00022989"/>
    </source>
</evidence>
<feature type="transmembrane region" description="Helical" evidence="11">
    <location>
        <begin position="901"/>
        <end position="927"/>
    </location>
</feature>
<dbReference type="EMBL" id="JBBWWQ010000021">
    <property type="protein sequence ID" value="KAK8914636.1"/>
    <property type="molecule type" value="Genomic_DNA"/>
</dbReference>
<comment type="pathway">
    <text evidence="2">Glycolipid biosynthesis; glycosylphosphatidylinositol-anchor biosynthesis.</text>
</comment>
<dbReference type="GO" id="GO:0005789">
    <property type="term" value="C:endoplasmic reticulum membrane"/>
    <property type="evidence" value="ECO:0007669"/>
    <property type="project" value="UniProtKB-SubCell"/>
</dbReference>
<feature type="transmembrane region" description="Helical" evidence="11">
    <location>
        <begin position="552"/>
        <end position="577"/>
    </location>
</feature>
<evidence type="ECO:0000256" key="5">
    <source>
        <dbReference type="ARBA" id="ARBA00022679"/>
    </source>
</evidence>
<dbReference type="CDD" id="cd16023">
    <property type="entry name" value="GPI_EPT_3"/>
    <property type="match status" value="1"/>
</dbReference>
<evidence type="ECO:0000256" key="2">
    <source>
        <dbReference type="ARBA" id="ARBA00004687"/>
    </source>
</evidence>
<dbReference type="GO" id="GO:0051377">
    <property type="term" value="F:mannose-ethanolamine phosphotransferase activity"/>
    <property type="evidence" value="ECO:0007669"/>
    <property type="project" value="InterPro"/>
</dbReference>
<organism evidence="12 13">
    <name type="scientific">Platanthera zijinensis</name>
    <dbReference type="NCBI Taxonomy" id="2320716"/>
    <lineage>
        <taxon>Eukaryota</taxon>
        <taxon>Viridiplantae</taxon>
        <taxon>Streptophyta</taxon>
        <taxon>Embryophyta</taxon>
        <taxon>Tracheophyta</taxon>
        <taxon>Spermatophyta</taxon>
        <taxon>Magnoliopsida</taxon>
        <taxon>Liliopsida</taxon>
        <taxon>Asparagales</taxon>
        <taxon>Orchidaceae</taxon>
        <taxon>Orchidoideae</taxon>
        <taxon>Orchideae</taxon>
        <taxon>Orchidinae</taxon>
        <taxon>Platanthera</taxon>
    </lineage>
</organism>
<dbReference type="InterPro" id="IPR002591">
    <property type="entry name" value="Phosphodiest/P_Trfase"/>
</dbReference>
<dbReference type="GO" id="GO:0006506">
    <property type="term" value="P:GPI anchor biosynthetic process"/>
    <property type="evidence" value="ECO:0007669"/>
    <property type="project" value="UniProtKB-KW"/>
</dbReference>
<accession>A0AAP0AU96</accession>
<sequence>MTATKWALICPFFLILILHSLAIYLFTRGFLLARTELSSFSHCSDLSLSPCSIPSSSMHDFSSPGDHLPNVVGNSSGWTRPAISRLVIIIIDALRFDFVAPSSFFNEKKAWMDKLEVLQKLAAEENINSRIFKAIADPPTTSLQRLKGLTTGGLPTFIDIGNSFGAPAIVEDNLIFQLANNGKKVLMMGDDTWLQLFPHHFNESYPYPSFNVKDLDTVDNGVIKHLFPSLLKDDWDVLIAHFLGVDHAGHIFGVDSIPMIAKLEQYNTILEEVVQVLKNQCGPGDLHENTLLVVMGDHGQTLNGDHGGGTAEEVETALFAMSLGNPSTSVASALNTDYCHPDLNGKKMCIGTFQQLDFAVTMASLIAIPFPFGSIGRINPELYALAGSSFEVRNNCAETCGSHSNLDSWMMNYVNNLCLNSWQVKRYIDSYSTASVIGLPAKDLYYINTLYSEAQRSWPDIIKLAVSYENDIHIGINDNTTSALQRQVDAYSRFLASVAKLARSEWTEFNLKLMGFGLCIMLTSLSVHLFTIRRVNILCKSYYTFPGSSFSFFRVLTVIVFVAIRAVSFLSNSYILAEGRVANFLLGTSGILNLWSSFDSGTVTAEDLLFLVLTIIIRFGIESGMSKDTVGSGSLSSNSPGNIGIEKGYSLWMGLQEFLPIPALYILVILMCIYISRSSCWKCLKHFFIIGNILSYILMSVHWVLESNMIAAPEVLQYFGKTFAPRIIYSIGLLLFVLLALLVTVNKNDMFLVSKSTESLAIVTTGMLSAWSPTILILLGRQGPYVALVCVLGAWCIAKLKYAAQVDDGKGALTELISDPTPVLQWNLLAVCLFFYTGHWCTFDGIRFVAAFTGFEHFNIVQQGILLAIDTFGVSHIIPVMSLPFLVISKHQIFKKESSKGFLLVNLTQAFLMYGLITAVTTTLTIICVTIQRRHLMVWGLFAPKFVFDFIGLLLVDGLICVGSLFYY</sequence>
<feature type="transmembrane region" description="Helical" evidence="11">
    <location>
        <begin position="6"/>
        <end position="26"/>
    </location>
</feature>
<keyword evidence="10" id="KW-0325">Glycoprotein</keyword>
<keyword evidence="7" id="KW-0256">Endoplasmic reticulum</keyword>
<keyword evidence="4" id="KW-0337">GPI-anchor biosynthesis</keyword>
<dbReference type="InterPro" id="IPR039524">
    <property type="entry name" value="PIGO/GPI13"/>
</dbReference>
<keyword evidence="6 11" id="KW-0812">Transmembrane</keyword>
<keyword evidence="8 11" id="KW-1133">Transmembrane helix</keyword>
<evidence type="ECO:0008006" key="14">
    <source>
        <dbReference type="Google" id="ProtNLM"/>
    </source>
</evidence>
<reference evidence="12 13" key="1">
    <citation type="journal article" date="2022" name="Nat. Plants">
        <title>Genomes of leafy and leafless Platanthera orchids illuminate the evolution of mycoheterotrophy.</title>
        <authorList>
            <person name="Li M.H."/>
            <person name="Liu K.W."/>
            <person name="Li Z."/>
            <person name="Lu H.C."/>
            <person name="Ye Q.L."/>
            <person name="Zhang D."/>
            <person name="Wang J.Y."/>
            <person name="Li Y.F."/>
            <person name="Zhong Z.M."/>
            <person name="Liu X."/>
            <person name="Yu X."/>
            <person name="Liu D.K."/>
            <person name="Tu X.D."/>
            <person name="Liu B."/>
            <person name="Hao Y."/>
            <person name="Liao X.Y."/>
            <person name="Jiang Y.T."/>
            <person name="Sun W.H."/>
            <person name="Chen J."/>
            <person name="Chen Y.Q."/>
            <person name="Ai Y."/>
            <person name="Zhai J.W."/>
            <person name="Wu S.S."/>
            <person name="Zhou Z."/>
            <person name="Hsiao Y.Y."/>
            <person name="Wu W.L."/>
            <person name="Chen Y.Y."/>
            <person name="Lin Y.F."/>
            <person name="Hsu J.L."/>
            <person name="Li C.Y."/>
            <person name="Wang Z.W."/>
            <person name="Zhao X."/>
            <person name="Zhong W.Y."/>
            <person name="Ma X.K."/>
            <person name="Ma L."/>
            <person name="Huang J."/>
            <person name="Chen G.Z."/>
            <person name="Huang M.Z."/>
            <person name="Huang L."/>
            <person name="Peng D.H."/>
            <person name="Luo Y.B."/>
            <person name="Zou S.Q."/>
            <person name="Chen S.P."/>
            <person name="Lan S."/>
            <person name="Tsai W.C."/>
            <person name="Van de Peer Y."/>
            <person name="Liu Z.J."/>
        </authorList>
    </citation>
    <scope>NUCLEOTIDE SEQUENCE [LARGE SCALE GENOMIC DNA]</scope>
    <source>
        <strain evidence="12">Lor287</strain>
    </source>
</reference>
<feature type="transmembrane region" description="Helical" evidence="11">
    <location>
        <begin position="513"/>
        <end position="532"/>
    </location>
</feature>
<evidence type="ECO:0000313" key="13">
    <source>
        <dbReference type="Proteomes" id="UP001418222"/>
    </source>
</evidence>
<evidence type="ECO:0000313" key="12">
    <source>
        <dbReference type="EMBL" id="KAK8914636.1"/>
    </source>
</evidence>
<comment type="caution">
    <text evidence="12">The sequence shown here is derived from an EMBL/GenBank/DDBJ whole genome shotgun (WGS) entry which is preliminary data.</text>
</comment>
<comment type="subcellular location">
    <subcellularLocation>
        <location evidence="1">Endoplasmic reticulum membrane</location>
        <topology evidence="1">Multi-pass membrane protein</topology>
    </subcellularLocation>
</comment>
<feature type="transmembrane region" description="Helical" evidence="11">
    <location>
        <begin position="860"/>
        <end position="889"/>
    </location>
</feature>
<evidence type="ECO:0000256" key="11">
    <source>
        <dbReference type="SAM" id="Phobius"/>
    </source>
</evidence>
<dbReference type="PANTHER" id="PTHR23071">
    <property type="entry name" value="PHOSPHATIDYLINOSITOL GLYCAN"/>
    <property type="match status" value="1"/>
</dbReference>
<feature type="transmembrane region" description="Helical" evidence="11">
    <location>
        <begin position="947"/>
        <end position="967"/>
    </location>
</feature>
<keyword evidence="13" id="KW-1185">Reference proteome</keyword>
<gene>
    <name evidence="12" type="ORF">KSP39_PZI024412</name>
</gene>
<evidence type="ECO:0000256" key="6">
    <source>
        <dbReference type="ARBA" id="ARBA00022692"/>
    </source>
</evidence>
<dbReference type="PANTHER" id="PTHR23071:SF1">
    <property type="entry name" value="GPI ETHANOLAMINE PHOSPHATE TRANSFERASE 3"/>
    <property type="match status" value="1"/>
</dbReference>
<dbReference type="AlphaFoldDB" id="A0AAP0AU96"/>
<feature type="transmembrane region" description="Helical" evidence="11">
    <location>
        <begin position="687"/>
        <end position="705"/>
    </location>
</feature>
<dbReference type="SUPFAM" id="SSF53649">
    <property type="entry name" value="Alkaline phosphatase-like"/>
    <property type="match status" value="1"/>
</dbReference>
<keyword evidence="5" id="KW-0808">Transferase</keyword>
<feature type="transmembrane region" description="Helical" evidence="11">
    <location>
        <begin position="823"/>
        <end position="840"/>
    </location>
</feature>
<dbReference type="Gene3D" id="3.40.720.10">
    <property type="entry name" value="Alkaline Phosphatase, subunit A"/>
    <property type="match status" value="1"/>
</dbReference>
<feature type="transmembrane region" description="Helical" evidence="11">
    <location>
        <begin position="727"/>
        <end position="745"/>
    </location>
</feature>
<feature type="transmembrane region" description="Helical" evidence="11">
    <location>
        <begin position="757"/>
        <end position="779"/>
    </location>
</feature>
<evidence type="ECO:0000256" key="10">
    <source>
        <dbReference type="ARBA" id="ARBA00023180"/>
    </source>
</evidence>
<evidence type="ECO:0000256" key="1">
    <source>
        <dbReference type="ARBA" id="ARBA00004477"/>
    </source>
</evidence>
<evidence type="ECO:0000256" key="7">
    <source>
        <dbReference type="ARBA" id="ARBA00022824"/>
    </source>
</evidence>
<dbReference type="Proteomes" id="UP001418222">
    <property type="component" value="Unassembled WGS sequence"/>
</dbReference>